<sequence>MLLLRDFGHDVAGYSVAHLEKLHMNGEIFFGVFAHGSNQVSALL</sequence>
<comment type="caution">
    <text evidence="1">The sequence shown here is derived from an EMBL/GenBank/DDBJ whole genome shotgun (WGS) entry which is preliminary data.</text>
</comment>
<dbReference type="AlphaFoldDB" id="E6QM47"/>
<evidence type="ECO:0000313" key="1">
    <source>
        <dbReference type="EMBL" id="CBI08318.1"/>
    </source>
</evidence>
<protein>
    <submittedName>
        <fullName evidence="1">Uncharacterized protein</fullName>
    </submittedName>
</protein>
<organism evidence="1">
    <name type="scientific">mine drainage metagenome</name>
    <dbReference type="NCBI Taxonomy" id="410659"/>
    <lineage>
        <taxon>unclassified sequences</taxon>
        <taxon>metagenomes</taxon>
        <taxon>ecological metagenomes</taxon>
    </lineage>
</organism>
<accession>E6QM47</accession>
<reference evidence="1" key="1">
    <citation type="submission" date="2009-10" db="EMBL/GenBank/DDBJ databases">
        <title>Diversity of trophic interactions inside an arsenic-rich microbial ecosystem.</title>
        <authorList>
            <person name="Bertin P.N."/>
            <person name="Heinrich-Salmeron A."/>
            <person name="Pelletier E."/>
            <person name="Goulhen-Chollet F."/>
            <person name="Arsene-Ploetze F."/>
            <person name="Gallien S."/>
            <person name="Calteau A."/>
            <person name="Vallenet D."/>
            <person name="Casiot C."/>
            <person name="Chane-Woon-Ming B."/>
            <person name="Giloteaux L."/>
            <person name="Barakat M."/>
            <person name="Bonnefoy V."/>
            <person name="Bruneel O."/>
            <person name="Chandler M."/>
            <person name="Cleiss J."/>
            <person name="Duran R."/>
            <person name="Elbaz-Poulichet F."/>
            <person name="Fonknechten N."/>
            <person name="Lauga B."/>
            <person name="Mornico D."/>
            <person name="Ortet P."/>
            <person name="Schaeffer C."/>
            <person name="Siguier P."/>
            <person name="Alexander Thil Smith A."/>
            <person name="Van Dorsselaer A."/>
            <person name="Weissenbach J."/>
            <person name="Medigue C."/>
            <person name="Le Paslier D."/>
        </authorList>
    </citation>
    <scope>NUCLEOTIDE SEQUENCE</scope>
</reference>
<dbReference type="EMBL" id="CABQ01000204">
    <property type="protein sequence ID" value="CBI08318.1"/>
    <property type="molecule type" value="Genomic_DNA"/>
</dbReference>
<name>E6QM47_9ZZZZ</name>
<gene>
    <name evidence="1" type="ORF">CARN6_1772</name>
</gene>
<proteinExistence type="predicted"/>